<evidence type="ECO:0000256" key="1">
    <source>
        <dbReference type="ARBA" id="ARBA00022679"/>
    </source>
</evidence>
<organism evidence="6 7">
    <name type="scientific">Neorhodopirellula pilleata</name>
    <dbReference type="NCBI Taxonomy" id="2714738"/>
    <lineage>
        <taxon>Bacteria</taxon>
        <taxon>Pseudomonadati</taxon>
        <taxon>Planctomycetota</taxon>
        <taxon>Planctomycetia</taxon>
        <taxon>Pirellulales</taxon>
        <taxon>Pirellulaceae</taxon>
        <taxon>Neorhodopirellula</taxon>
    </lineage>
</organism>
<reference evidence="6 7" key="1">
    <citation type="submission" date="2019-02" db="EMBL/GenBank/DDBJ databases">
        <title>Deep-cultivation of Planctomycetes and their phenomic and genomic characterization uncovers novel biology.</title>
        <authorList>
            <person name="Wiegand S."/>
            <person name="Jogler M."/>
            <person name="Boedeker C."/>
            <person name="Pinto D."/>
            <person name="Vollmers J."/>
            <person name="Rivas-Marin E."/>
            <person name="Kohn T."/>
            <person name="Peeters S.H."/>
            <person name="Heuer A."/>
            <person name="Rast P."/>
            <person name="Oberbeckmann S."/>
            <person name="Bunk B."/>
            <person name="Jeske O."/>
            <person name="Meyerdierks A."/>
            <person name="Storesund J.E."/>
            <person name="Kallscheuer N."/>
            <person name="Luecker S."/>
            <person name="Lage O.M."/>
            <person name="Pohl T."/>
            <person name="Merkel B.J."/>
            <person name="Hornburger P."/>
            <person name="Mueller R.-W."/>
            <person name="Bruemmer F."/>
            <person name="Labrenz M."/>
            <person name="Spormann A.M."/>
            <person name="Op Den Camp H."/>
            <person name="Overmann J."/>
            <person name="Amann R."/>
            <person name="Jetten M.S.M."/>
            <person name="Mascher T."/>
            <person name="Medema M.H."/>
            <person name="Devos D.P."/>
            <person name="Kaster A.-K."/>
            <person name="Ovreas L."/>
            <person name="Rohde M."/>
            <person name="Galperin M.Y."/>
            <person name="Jogler C."/>
        </authorList>
    </citation>
    <scope>NUCLEOTIDE SEQUENCE [LARGE SCALE GENOMIC DNA]</scope>
    <source>
        <strain evidence="6 7">Pla100</strain>
    </source>
</reference>
<gene>
    <name evidence="6" type="primary">pknA_3</name>
    <name evidence="6" type="ORF">Pla100_20870</name>
</gene>
<evidence type="ECO:0000259" key="5">
    <source>
        <dbReference type="PROSITE" id="PS50011"/>
    </source>
</evidence>
<dbReference type="CDD" id="cd00180">
    <property type="entry name" value="PKc"/>
    <property type="match status" value="1"/>
</dbReference>
<dbReference type="InterPro" id="IPR011009">
    <property type="entry name" value="Kinase-like_dom_sf"/>
</dbReference>
<dbReference type="Pfam" id="PF00069">
    <property type="entry name" value="Pkinase"/>
    <property type="match status" value="1"/>
</dbReference>
<dbReference type="InterPro" id="IPR000719">
    <property type="entry name" value="Prot_kinase_dom"/>
</dbReference>
<evidence type="ECO:0000256" key="4">
    <source>
        <dbReference type="ARBA" id="ARBA00022840"/>
    </source>
</evidence>
<dbReference type="EC" id="2.7.11.1" evidence="6"/>
<dbReference type="PANTHER" id="PTHR43289:SF6">
    <property type="entry name" value="SERINE_THREONINE-PROTEIN KINASE NEKL-3"/>
    <property type="match status" value="1"/>
</dbReference>
<dbReference type="AlphaFoldDB" id="A0A5C6AIN0"/>
<evidence type="ECO:0000256" key="2">
    <source>
        <dbReference type="ARBA" id="ARBA00022741"/>
    </source>
</evidence>
<keyword evidence="3 6" id="KW-0418">Kinase</keyword>
<dbReference type="SMART" id="SM00220">
    <property type="entry name" value="S_TKc"/>
    <property type="match status" value="1"/>
</dbReference>
<evidence type="ECO:0000256" key="3">
    <source>
        <dbReference type="ARBA" id="ARBA00022777"/>
    </source>
</evidence>
<name>A0A5C6AIN0_9BACT</name>
<accession>A0A5C6AIN0</accession>
<keyword evidence="1 6" id="KW-0808">Transferase</keyword>
<dbReference type="PROSITE" id="PS50011">
    <property type="entry name" value="PROTEIN_KINASE_DOM"/>
    <property type="match status" value="1"/>
</dbReference>
<dbReference type="RefSeq" id="WP_146577580.1">
    <property type="nucleotide sequence ID" value="NZ_SJPM01000003.1"/>
</dbReference>
<protein>
    <submittedName>
        <fullName evidence="6">Serine/threonine-protein kinase PknA</fullName>
        <ecNumber evidence="6">2.7.11.1</ecNumber>
    </submittedName>
</protein>
<keyword evidence="4" id="KW-0067">ATP-binding</keyword>
<dbReference type="Proteomes" id="UP000316213">
    <property type="component" value="Unassembled WGS sequence"/>
</dbReference>
<proteinExistence type="predicted"/>
<sequence length="275" mass="29886">MFNRPLDQTGSILGIWRLGEKLATGRGTVLYAAQPADCQGNPRYDYALKTVDASQENSSATRDATRQIVQSIHAAGVHHPNLVAILDASHSEHSPYLVMPRLDAQPLNVRIAQMEHFAVPVALWWIRQIAQALEKLHCAGWVHGDLKPENVLVDGKGHVTVIDLGFAARIHTPLHRVFRGTPDYASPELMSGASAALPAMDMFALGRVLWECLSQTAPIHSAGIEPVAELIERMISPEPSHRPSSAKIVQQLLSLEIETLGGHIGPSAATIRRAA</sequence>
<evidence type="ECO:0000313" key="7">
    <source>
        <dbReference type="Proteomes" id="UP000316213"/>
    </source>
</evidence>
<dbReference type="Gene3D" id="1.10.510.10">
    <property type="entry name" value="Transferase(Phosphotransferase) domain 1"/>
    <property type="match status" value="1"/>
</dbReference>
<dbReference type="GO" id="GO:0005524">
    <property type="term" value="F:ATP binding"/>
    <property type="evidence" value="ECO:0007669"/>
    <property type="project" value="UniProtKB-KW"/>
</dbReference>
<dbReference type="EMBL" id="SJPM01000003">
    <property type="protein sequence ID" value="TWT98921.1"/>
    <property type="molecule type" value="Genomic_DNA"/>
</dbReference>
<comment type="caution">
    <text evidence="6">The sequence shown here is derived from an EMBL/GenBank/DDBJ whole genome shotgun (WGS) entry which is preliminary data.</text>
</comment>
<keyword evidence="7" id="KW-1185">Reference proteome</keyword>
<dbReference type="SUPFAM" id="SSF56112">
    <property type="entry name" value="Protein kinase-like (PK-like)"/>
    <property type="match status" value="1"/>
</dbReference>
<dbReference type="OrthoDB" id="9801841at2"/>
<feature type="domain" description="Protein kinase" evidence="5">
    <location>
        <begin position="16"/>
        <end position="275"/>
    </location>
</feature>
<evidence type="ECO:0000313" key="6">
    <source>
        <dbReference type="EMBL" id="TWT98921.1"/>
    </source>
</evidence>
<dbReference type="GO" id="GO:0004674">
    <property type="term" value="F:protein serine/threonine kinase activity"/>
    <property type="evidence" value="ECO:0007669"/>
    <property type="project" value="UniProtKB-EC"/>
</dbReference>
<dbReference type="PANTHER" id="PTHR43289">
    <property type="entry name" value="MITOGEN-ACTIVATED PROTEIN KINASE KINASE KINASE 20-RELATED"/>
    <property type="match status" value="1"/>
</dbReference>
<keyword evidence="2" id="KW-0547">Nucleotide-binding</keyword>